<feature type="transmembrane region" description="Helical" evidence="1">
    <location>
        <begin position="80"/>
        <end position="99"/>
    </location>
</feature>
<feature type="transmembrane region" description="Helical" evidence="1">
    <location>
        <begin position="51"/>
        <end position="68"/>
    </location>
</feature>
<dbReference type="InterPro" id="IPR021385">
    <property type="entry name" value="DUF3017"/>
</dbReference>
<evidence type="ECO:0000313" key="2">
    <source>
        <dbReference type="EMBL" id="MCL6422833.1"/>
    </source>
</evidence>
<name>A0ABT0QYU5_9MICO</name>
<keyword evidence="1" id="KW-1133">Transmembrane helix</keyword>
<protein>
    <submittedName>
        <fullName evidence="2">DUF3017 domain-containing protein</fullName>
    </submittedName>
</protein>
<keyword evidence="1" id="KW-0812">Transmembrane</keyword>
<keyword evidence="3" id="KW-1185">Reference proteome</keyword>
<proteinExistence type="predicted"/>
<accession>A0ABT0QYU5</accession>
<sequence length="102" mass="10540">MPRPARDPRARSPYTLRAALRRQRPLLVALLVALAIVLIGAAGNVPLAGRAMGILMLVLAGVRLAVPAQRLGALVVRTRLLDAAVLLALGAGLIALSAAPNL</sequence>
<comment type="caution">
    <text evidence="2">The sequence shown here is derived from an EMBL/GenBank/DDBJ whole genome shotgun (WGS) entry which is preliminary data.</text>
</comment>
<reference evidence="2" key="1">
    <citation type="submission" date="2022-02" db="EMBL/GenBank/DDBJ databases">
        <authorList>
            <person name="Lee M."/>
            <person name="Kim S.-J."/>
            <person name="Jung M.-Y."/>
        </authorList>
    </citation>
    <scope>NUCLEOTIDE SEQUENCE</scope>
    <source>
        <strain evidence="2">JHP9</strain>
    </source>
</reference>
<dbReference type="Proteomes" id="UP001203761">
    <property type="component" value="Unassembled WGS sequence"/>
</dbReference>
<evidence type="ECO:0000313" key="3">
    <source>
        <dbReference type="Proteomes" id="UP001203761"/>
    </source>
</evidence>
<keyword evidence="1" id="KW-0472">Membrane</keyword>
<dbReference type="EMBL" id="JAKNCJ010000002">
    <property type="protein sequence ID" value="MCL6422833.1"/>
    <property type="molecule type" value="Genomic_DNA"/>
</dbReference>
<evidence type="ECO:0000256" key="1">
    <source>
        <dbReference type="SAM" id="Phobius"/>
    </source>
</evidence>
<dbReference type="RefSeq" id="WP_249736947.1">
    <property type="nucleotide sequence ID" value="NZ_JAKNCJ010000002.1"/>
</dbReference>
<dbReference type="Pfam" id="PF11222">
    <property type="entry name" value="DUF3017"/>
    <property type="match status" value="1"/>
</dbReference>
<organism evidence="2 3">
    <name type="scientific">Brachybacterium equifaecis</name>
    <dbReference type="NCBI Taxonomy" id="2910770"/>
    <lineage>
        <taxon>Bacteria</taxon>
        <taxon>Bacillati</taxon>
        <taxon>Actinomycetota</taxon>
        <taxon>Actinomycetes</taxon>
        <taxon>Micrococcales</taxon>
        <taxon>Dermabacteraceae</taxon>
        <taxon>Brachybacterium</taxon>
    </lineage>
</organism>
<gene>
    <name evidence="2" type="ORF">Bequi_05440</name>
</gene>